<dbReference type="HAMAP" id="MF_00378">
    <property type="entry name" value="Exonuc_7_L"/>
    <property type="match status" value="1"/>
</dbReference>
<protein>
    <recommendedName>
        <fullName evidence="5">Exodeoxyribonuclease 7 large subunit</fullName>
        <ecNumber evidence="5">3.1.11.6</ecNumber>
    </recommendedName>
    <alternativeName>
        <fullName evidence="5">Exodeoxyribonuclease VII large subunit</fullName>
        <shortName evidence="5">Exonuclease VII large subunit</shortName>
    </alternativeName>
</protein>
<keyword evidence="3 5" id="KW-0378">Hydrolase</keyword>
<comment type="function">
    <text evidence="5">Bidirectionally degrades single-stranded DNA into large acid-insoluble oligonucleotides, which are then degraded further into small acid-soluble oligonucleotides.</text>
</comment>
<comment type="subunit">
    <text evidence="5">Heterooligomer composed of large and small subunits.</text>
</comment>
<comment type="catalytic activity">
    <reaction evidence="5 6">
        <text>Exonucleolytic cleavage in either 5'- to 3'- or 3'- to 5'-direction to yield nucleoside 5'-phosphates.</text>
        <dbReference type="EC" id="3.1.11.6"/>
    </reaction>
</comment>
<dbReference type="OrthoDB" id="9802795at2"/>
<dbReference type="AlphaFoldDB" id="K8Z911"/>
<name>K8Z911_9ENTE</name>
<comment type="caution">
    <text evidence="10">The sequence shown here is derived from an EMBL/GenBank/DDBJ whole genome shotgun (WGS) entry which is preliminary data.</text>
</comment>
<dbReference type="NCBIfam" id="TIGR00237">
    <property type="entry name" value="xseA"/>
    <property type="match status" value="1"/>
</dbReference>
<dbReference type="CDD" id="cd04489">
    <property type="entry name" value="ExoVII_LU_OBF"/>
    <property type="match status" value="1"/>
</dbReference>
<dbReference type="GO" id="GO:0006308">
    <property type="term" value="P:DNA catabolic process"/>
    <property type="evidence" value="ECO:0007669"/>
    <property type="project" value="UniProtKB-UniRule"/>
</dbReference>
<dbReference type="STRING" id="1234409.C683_0706"/>
<accession>K8Z911</accession>
<dbReference type="PANTHER" id="PTHR30008:SF0">
    <property type="entry name" value="EXODEOXYRIBONUCLEASE 7 LARGE SUBUNIT"/>
    <property type="match status" value="1"/>
</dbReference>
<dbReference type="PANTHER" id="PTHR30008">
    <property type="entry name" value="EXODEOXYRIBONUCLEASE 7 LARGE SUBUNIT"/>
    <property type="match status" value="1"/>
</dbReference>
<gene>
    <name evidence="5" type="primary">xseA</name>
    <name evidence="10" type="ORF">C683_0706</name>
</gene>
<dbReference type="InterPro" id="IPR025824">
    <property type="entry name" value="OB-fold_nuc-bd_dom"/>
</dbReference>
<evidence type="ECO:0000256" key="3">
    <source>
        <dbReference type="ARBA" id="ARBA00022801"/>
    </source>
</evidence>
<evidence type="ECO:0000313" key="11">
    <source>
        <dbReference type="Proteomes" id="UP000016057"/>
    </source>
</evidence>
<keyword evidence="4 5" id="KW-0269">Exonuclease</keyword>
<evidence type="ECO:0000256" key="4">
    <source>
        <dbReference type="ARBA" id="ARBA00022839"/>
    </source>
</evidence>
<evidence type="ECO:0000259" key="9">
    <source>
        <dbReference type="Pfam" id="PF13742"/>
    </source>
</evidence>
<dbReference type="EMBL" id="AMYT01000017">
    <property type="protein sequence ID" value="EKU27375.1"/>
    <property type="molecule type" value="Genomic_DNA"/>
</dbReference>
<evidence type="ECO:0000256" key="1">
    <source>
        <dbReference type="ARBA" id="ARBA00022490"/>
    </source>
</evidence>
<sequence>MSETYLTVGALTDYLQYKFTADPYLQEVTVEGEVTNFKIGTKHKYFKLKDENEEKQISITMFSWQFNQVNFPVENGMKVRITGKIELYAPNGTYSLVAKKMVLAGEGELHQKFLEIQQKLQQEGIFQFQKKAIPLYPKKIAVVTSPTGAVIHDIIRVVNERYPLAEIVLFPAVVQGQLAPASIVQQLEAIQRNAEEYDVAIVGRGGGSYEELFCFNDEAVVRAASQLTLPLITCVGHQVDLTLIDEVADYSASTPTAAATKATPDKIELVQKLQYFRQLLQTNIEKVWLNKEQQLRRCAQSPVFKQSEQLYQMKEIQLEQLKVKLEQAIQQQYQQKWIAYQNVKARLNDRVLEQQFTHNQTIFQHQKAQLLKAFEQDYTKKKEKLSFLKQQLSALNPEAVLKRGYAYVTKEKEWIESGEKLQVDDEIVIHLQDATLLATITKKEMREED</sequence>
<evidence type="ECO:0000256" key="2">
    <source>
        <dbReference type="ARBA" id="ARBA00022722"/>
    </source>
</evidence>
<dbReference type="InterPro" id="IPR020579">
    <property type="entry name" value="Exonuc_VII_lsu_C"/>
</dbReference>
<dbReference type="Pfam" id="PF13742">
    <property type="entry name" value="tRNA_anti_2"/>
    <property type="match status" value="1"/>
</dbReference>
<keyword evidence="11" id="KW-1185">Reference proteome</keyword>
<proteinExistence type="inferred from homology"/>
<comment type="subcellular location">
    <subcellularLocation>
        <location evidence="5 6">Cytoplasm</location>
    </subcellularLocation>
</comment>
<feature type="domain" description="OB-fold nucleic acid binding" evidence="9">
    <location>
        <begin position="6"/>
        <end position="101"/>
    </location>
</feature>
<dbReference type="GO" id="GO:0008855">
    <property type="term" value="F:exodeoxyribonuclease VII activity"/>
    <property type="evidence" value="ECO:0007669"/>
    <property type="project" value="UniProtKB-UniRule"/>
</dbReference>
<evidence type="ECO:0000256" key="5">
    <source>
        <dbReference type="HAMAP-Rule" id="MF_00378"/>
    </source>
</evidence>
<keyword evidence="7" id="KW-0175">Coiled coil</keyword>
<evidence type="ECO:0000259" key="8">
    <source>
        <dbReference type="Pfam" id="PF02601"/>
    </source>
</evidence>
<keyword evidence="1 5" id="KW-0963">Cytoplasm</keyword>
<dbReference type="eggNOG" id="COG1570">
    <property type="taxonomic scope" value="Bacteria"/>
</dbReference>
<dbReference type="GO" id="GO:0005737">
    <property type="term" value="C:cytoplasm"/>
    <property type="evidence" value="ECO:0007669"/>
    <property type="project" value="UniProtKB-SubCell"/>
</dbReference>
<keyword evidence="2 5" id="KW-0540">Nuclease</keyword>
<dbReference type="InterPro" id="IPR003753">
    <property type="entry name" value="Exonuc_VII_L"/>
</dbReference>
<dbReference type="GO" id="GO:0003676">
    <property type="term" value="F:nucleic acid binding"/>
    <property type="evidence" value="ECO:0007669"/>
    <property type="project" value="InterPro"/>
</dbReference>
<dbReference type="Proteomes" id="UP000016057">
    <property type="component" value="Unassembled WGS sequence"/>
</dbReference>
<organism evidence="10 11">
    <name type="scientific">Catellicoccus marimammalium M35/04/3</name>
    <dbReference type="NCBI Taxonomy" id="1234409"/>
    <lineage>
        <taxon>Bacteria</taxon>
        <taxon>Bacillati</taxon>
        <taxon>Bacillota</taxon>
        <taxon>Bacilli</taxon>
        <taxon>Lactobacillales</taxon>
        <taxon>Enterococcaceae</taxon>
        <taxon>Catellicoccus</taxon>
    </lineage>
</organism>
<dbReference type="GO" id="GO:0009318">
    <property type="term" value="C:exodeoxyribonuclease VII complex"/>
    <property type="evidence" value="ECO:0007669"/>
    <property type="project" value="UniProtKB-UniRule"/>
</dbReference>
<dbReference type="PATRIC" id="fig|1234409.3.peg.657"/>
<dbReference type="EC" id="3.1.11.6" evidence="5"/>
<reference evidence="10 11" key="1">
    <citation type="journal article" date="2013" name="Genome Announc.">
        <title>Draft Genome Sequence of Catellicoccus marimammalium, a Novel Species Commonly Found in Gull Feces.</title>
        <authorList>
            <person name="Weigand M.R."/>
            <person name="Ryu H."/>
            <person name="Bozcek L."/>
            <person name="Konstantinidis K.T."/>
            <person name="Santo Domingo J.W."/>
        </authorList>
    </citation>
    <scope>NUCLEOTIDE SEQUENCE [LARGE SCALE GENOMIC DNA]</scope>
    <source>
        <strain evidence="10 11">M35/04/3</strain>
    </source>
</reference>
<feature type="coiled-coil region" evidence="7">
    <location>
        <begin position="304"/>
        <end position="331"/>
    </location>
</feature>
<dbReference type="Pfam" id="PF02601">
    <property type="entry name" value="Exonuc_VII_L"/>
    <property type="match status" value="1"/>
</dbReference>
<comment type="similarity">
    <text evidence="5 6">Belongs to the XseA family.</text>
</comment>
<evidence type="ECO:0000313" key="10">
    <source>
        <dbReference type="EMBL" id="EKU27375.1"/>
    </source>
</evidence>
<evidence type="ECO:0000256" key="7">
    <source>
        <dbReference type="SAM" id="Coils"/>
    </source>
</evidence>
<feature type="domain" description="Exonuclease VII large subunit C-terminal" evidence="8">
    <location>
        <begin position="129"/>
        <end position="437"/>
    </location>
</feature>
<evidence type="ECO:0000256" key="6">
    <source>
        <dbReference type="RuleBase" id="RU004355"/>
    </source>
</evidence>
<dbReference type="RefSeq" id="WP_009490080.1">
    <property type="nucleotide sequence ID" value="NZ_AMYT01000017.1"/>
</dbReference>